<dbReference type="EMBL" id="LOHZ01000035">
    <property type="protein sequence ID" value="KYO65397.1"/>
    <property type="molecule type" value="Genomic_DNA"/>
</dbReference>
<keyword evidence="5 7" id="KW-0472">Membrane</keyword>
<reference evidence="9 10" key="1">
    <citation type="submission" date="2015-12" db="EMBL/GenBank/DDBJ databases">
        <title>Draft genome of Thermovenabulum gondwanense isolated from a red thermophilic microbial mat colonisisng an outflow channel of a bore well.</title>
        <authorList>
            <person name="Patel B.K."/>
        </authorList>
    </citation>
    <scope>NUCLEOTIDE SEQUENCE [LARGE SCALE GENOMIC DNA]</scope>
    <source>
        <strain evidence="9 10">R270</strain>
    </source>
</reference>
<keyword evidence="3 7" id="KW-0812">Transmembrane</keyword>
<evidence type="ECO:0000256" key="1">
    <source>
        <dbReference type="ARBA" id="ARBA00004162"/>
    </source>
</evidence>
<accession>A0A161PTV3</accession>
<keyword evidence="2" id="KW-1003">Cell membrane</keyword>
<sequence>MKGIILEIKGNNAVVLCKEGDFKVIKLKNGCIYNVGDEVEVENIGVSRFLKNYALSAAVFLAICLIAVSLYYTVMIPAFYISIDINPSLEFGVNRLGRVVDVKFYNDDSARLVEDKNIFKNKPLEDAVRIFINRAKMEKYLDGENPAVMFTISRRYTGKNTEKIKEALKNAVIEAANKDIRASEGSVKMMVQSSPLTMARDTSKETKDVDIIIEEVSIKKHNDARKMGISPGKLFIYEKIKEKNPGITLEEVKNKPIKNLLKEIKNENKEFLGGEESQKKVEEKDIEKGKNGKVDEKDNTGEKSNGGTKKVLEIIKENKKNVEKNKTSGQEKEIPLDKKDNIKEKIDLKGRFNNIFEKNLIEENNRKGFLKNIFDNKIKGGRL</sequence>
<dbReference type="InterPro" id="IPR055431">
    <property type="entry name" value="RsgI_M"/>
</dbReference>
<evidence type="ECO:0000256" key="5">
    <source>
        <dbReference type="ARBA" id="ARBA00023136"/>
    </source>
</evidence>
<gene>
    <name evidence="9" type="ORF">ATZ99_16310</name>
</gene>
<comment type="subcellular location">
    <subcellularLocation>
        <location evidence="1">Cell membrane</location>
        <topology evidence="1">Single-pass membrane protein</topology>
    </subcellularLocation>
</comment>
<organism evidence="9 10">
    <name type="scientific">Thermovenabulum gondwanense</name>
    <dbReference type="NCBI Taxonomy" id="520767"/>
    <lineage>
        <taxon>Bacteria</taxon>
        <taxon>Bacillati</taxon>
        <taxon>Bacillota</taxon>
        <taxon>Clostridia</taxon>
        <taxon>Thermosediminibacterales</taxon>
        <taxon>Thermosediminibacteraceae</taxon>
        <taxon>Thermovenabulum</taxon>
    </lineage>
</organism>
<dbReference type="STRING" id="520767.ATZ99_16310"/>
<feature type="domain" description="RsgI N-terminal anti-sigma" evidence="8">
    <location>
        <begin position="1"/>
        <end position="50"/>
    </location>
</feature>
<keyword evidence="4 7" id="KW-1133">Transmembrane helix</keyword>
<evidence type="ECO:0000256" key="6">
    <source>
        <dbReference type="SAM" id="MobiDB-lite"/>
    </source>
</evidence>
<feature type="region of interest" description="Disordered" evidence="6">
    <location>
        <begin position="273"/>
        <end position="311"/>
    </location>
</feature>
<feature type="compositionally biased region" description="Basic and acidic residues" evidence="6">
    <location>
        <begin position="273"/>
        <end position="301"/>
    </location>
</feature>
<dbReference type="InterPro" id="IPR024449">
    <property type="entry name" value="Anti-sigma_RsgI_N"/>
</dbReference>
<evidence type="ECO:0000256" key="4">
    <source>
        <dbReference type="ARBA" id="ARBA00022989"/>
    </source>
</evidence>
<dbReference type="Pfam" id="PF12791">
    <property type="entry name" value="RsgI_N"/>
    <property type="match status" value="1"/>
</dbReference>
<dbReference type="PROSITE" id="PS51849">
    <property type="entry name" value="RSGI_N"/>
    <property type="match status" value="1"/>
</dbReference>
<evidence type="ECO:0000313" key="9">
    <source>
        <dbReference type="EMBL" id="KYO65397.1"/>
    </source>
</evidence>
<dbReference type="Pfam" id="PF23750">
    <property type="entry name" value="RsgI_M"/>
    <property type="match status" value="1"/>
</dbReference>
<feature type="transmembrane region" description="Helical" evidence="7">
    <location>
        <begin position="53"/>
        <end position="80"/>
    </location>
</feature>
<keyword evidence="10" id="KW-1185">Reference proteome</keyword>
<dbReference type="AlphaFoldDB" id="A0A161PTV3"/>
<comment type="caution">
    <text evidence="9">The sequence shown here is derived from an EMBL/GenBank/DDBJ whole genome shotgun (WGS) entry which is preliminary data.</text>
</comment>
<evidence type="ECO:0000256" key="3">
    <source>
        <dbReference type="ARBA" id="ARBA00022692"/>
    </source>
</evidence>
<evidence type="ECO:0000256" key="2">
    <source>
        <dbReference type="ARBA" id="ARBA00022475"/>
    </source>
</evidence>
<evidence type="ECO:0000313" key="10">
    <source>
        <dbReference type="Proteomes" id="UP000075737"/>
    </source>
</evidence>
<name>A0A161PTV3_9FIRM</name>
<dbReference type="RefSeq" id="WP_068748754.1">
    <property type="nucleotide sequence ID" value="NZ_LOHZ01000035.1"/>
</dbReference>
<evidence type="ECO:0000256" key="7">
    <source>
        <dbReference type="SAM" id="Phobius"/>
    </source>
</evidence>
<dbReference type="GO" id="GO:0005886">
    <property type="term" value="C:plasma membrane"/>
    <property type="evidence" value="ECO:0007669"/>
    <property type="project" value="UniProtKB-SubCell"/>
</dbReference>
<protein>
    <recommendedName>
        <fullName evidence="8">RsgI N-terminal anti-sigma domain-containing protein</fullName>
    </recommendedName>
</protein>
<evidence type="ECO:0000259" key="8">
    <source>
        <dbReference type="PROSITE" id="PS51849"/>
    </source>
</evidence>
<proteinExistence type="predicted"/>
<dbReference type="Proteomes" id="UP000075737">
    <property type="component" value="Unassembled WGS sequence"/>
</dbReference>
<dbReference type="OrthoDB" id="9800626at2"/>